<keyword evidence="2" id="KW-0732">Signal</keyword>
<gene>
    <name evidence="4" type="ORF">Ciccas_003018</name>
</gene>
<name>A0ABD2QFK7_9PLAT</name>
<dbReference type="Pfam" id="PF07699">
    <property type="entry name" value="Ephrin_rec_like"/>
    <property type="match status" value="1"/>
</dbReference>
<sequence length="487" mass="55211">MDLTLIQVILALQFVFTSPKAIHSSTYKLWLPMGSRYTLPCSFDNFNEISDAFSFGHVWYDNNDNFIESSGYLQLVLPVLGEDTSMKRELHIGGYILTSSLTSIKCRTIFLPPNDQMIGTIYSLTEYQIRLYDRPVVTWSFKFPAIELSNLLESETYKDFFRSTTPRFTSISTFSHIFKDNSSENLILDYRSSNTYQTAQINPFTSKLGQAHAEDYNRFAAVLGKILPANTKVIPAINAYCKAGFELDSASPILADFISSQPNSEENTEAISKFKLLCVPCRVGFAASRYHSMNGCERCPIGSYRDASWPASLGCAKCPLGLTTRNPGAKNVTDCTMNRGLFGGFFIESMLSLRNDFITIMETKARLEKDGYTYIYISEYLISLGLVRFLVWVAYLVITTILIGAGIYRATLIAKMRKFMRFRRKLYVRIILEGNANLLEKIVRFQSIQGLFLFDKTRNEDIDAILKMEVDVLQKALGTFRVNAANY</sequence>
<reference evidence="4 5" key="1">
    <citation type="submission" date="2024-11" db="EMBL/GenBank/DDBJ databases">
        <title>Adaptive evolution of stress response genes in parasites aligns with host niche diversity.</title>
        <authorList>
            <person name="Hahn C."/>
            <person name="Resl P."/>
        </authorList>
    </citation>
    <scope>NUCLEOTIDE SEQUENCE [LARGE SCALE GENOMIC DNA]</scope>
    <source>
        <strain evidence="4">EGGRZ-B1_66</strain>
        <tissue evidence="4">Body</tissue>
    </source>
</reference>
<evidence type="ECO:0000256" key="1">
    <source>
        <dbReference type="SAM" id="Phobius"/>
    </source>
</evidence>
<accession>A0ABD2QFK7</accession>
<feature type="signal peptide" evidence="2">
    <location>
        <begin position="1"/>
        <end position="17"/>
    </location>
</feature>
<keyword evidence="5" id="KW-1185">Reference proteome</keyword>
<evidence type="ECO:0000313" key="5">
    <source>
        <dbReference type="Proteomes" id="UP001626550"/>
    </source>
</evidence>
<evidence type="ECO:0000256" key="2">
    <source>
        <dbReference type="SAM" id="SignalP"/>
    </source>
</evidence>
<protein>
    <recommendedName>
        <fullName evidence="3">Tyrosine-protein kinase ephrin type A/B receptor-like domain-containing protein</fullName>
    </recommendedName>
</protein>
<evidence type="ECO:0000313" key="4">
    <source>
        <dbReference type="EMBL" id="KAL3318316.1"/>
    </source>
</evidence>
<dbReference type="AlphaFoldDB" id="A0ABD2QFK7"/>
<comment type="caution">
    <text evidence="4">The sequence shown here is derived from an EMBL/GenBank/DDBJ whole genome shotgun (WGS) entry which is preliminary data.</text>
</comment>
<organism evidence="4 5">
    <name type="scientific">Cichlidogyrus casuarinus</name>
    <dbReference type="NCBI Taxonomy" id="1844966"/>
    <lineage>
        <taxon>Eukaryota</taxon>
        <taxon>Metazoa</taxon>
        <taxon>Spiralia</taxon>
        <taxon>Lophotrochozoa</taxon>
        <taxon>Platyhelminthes</taxon>
        <taxon>Monogenea</taxon>
        <taxon>Monopisthocotylea</taxon>
        <taxon>Dactylogyridea</taxon>
        <taxon>Ancyrocephalidae</taxon>
        <taxon>Cichlidogyrus</taxon>
    </lineage>
</organism>
<keyword evidence="1" id="KW-0472">Membrane</keyword>
<evidence type="ECO:0000259" key="3">
    <source>
        <dbReference type="Pfam" id="PF07699"/>
    </source>
</evidence>
<dbReference type="SMART" id="SM01411">
    <property type="entry name" value="Ephrin_rec_like"/>
    <property type="match status" value="1"/>
</dbReference>
<dbReference type="Gene3D" id="2.10.50.10">
    <property type="entry name" value="Tumor Necrosis Factor Receptor, subunit A, domain 2"/>
    <property type="match status" value="1"/>
</dbReference>
<dbReference type="Proteomes" id="UP001626550">
    <property type="component" value="Unassembled WGS sequence"/>
</dbReference>
<keyword evidence="1" id="KW-1133">Transmembrane helix</keyword>
<dbReference type="InterPro" id="IPR011641">
    <property type="entry name" value="Tyr-kin_ephrin_A/B_rcpt-like"/>
</dbReference>
<dbReference type="EMBL" id="JBJKFK010000259">
    <property type="protein sequence ID" value="KAL3318316.1"/>
    <property type="molecule type" value="Genomic_DNA"/>
</dbReference>
<feature type="transmembrane region" description="Helical" evidence="1">
    <location>
        <begin position="389"/>
        <end position="414"/>
    </location>
</feature>
<proteinExistence type="predicted"/>
<feature type="chain" id="PRO_5044807119" description="Tyrosine-protein kinase ephrin type A/B receptor-like domain-containing protein" evidence="2">
    <location>
        <begin position="18"/>
        <end position="487"/>
    </location>
</feature>
<keyword evidence="1" id="KW-0812">Transmembrane</keyword>
<feature type="domain" description="Tyrosine-protein kinase ephrin type A/B receptor-like" evidence="3">
    <location>
        <begin position="294"/>
        <end position="335"/>
    </location>
</feature>